<dbReference type="Proteomes" id="UP000198981">
    <property type="component" value="Unassembled WGS sequence"/>
</dbReference>
<evidence type="ECO:0000256" key="1">
    <source>
        <dbReference type="ARBA" id="ARBA00022517"/>
    </source>
</evidence>
<dbReference type="SUPFAM" id="SSF89919">
    <property type="entry name" value="Ribosome-binding factor A, RbfA"/>
    <property type="match status" value="1"/>
</dbReference>
<protein>
    <recommendedName>
        <fullName evidence="2">Ribosome-binding factor A</fullName>
    </recommendedName>
</protein>
<keyword evidence="5" id="KW-1185">Reference proteome</keyword>
<dbReference type="PROSITE" id="PS01319">
    <property type="entry name" value="RBFA"/>
    <property type="match status" value="1"/>
</dbReference>
<feature type="compositionally biased region" description="Acidic residues" evidence="3">
    <location>
        <begin position="141"/>
        <end position="164"/>
    </location>
</feature>
<sequence length="185" mass="19989">MADAARARRLAVRIRQIVSATIEMQIKDPRLGMVTITDSRVTSDLREVTLFYTVYGDAEAVADSAAALASATGVLRSTVGKQTGIKFVPTLTFVADAVPETARELDEALERARLADEELARARAGAAYAGDADPYRKPHEDDDELDDDGPDAEDDDGADDDGVDDVVRRARDLTELDSHTPRSTP</sequence>
<dbReference type="InterPro" id="IPR023799">
    <property type="entry name" value="RbfA_dom_sf"/>
</dbReference>
<proteinExistence type="inferred from homology"/>
<comment type="function">
    <text evidence="2">One of several proteins that assist in the late maturation steps of the functional core of the 30S ribosomal subunit. Associates with free 30S ribosomal subunits (but not with 30S subunits that are part of 70S ribosomes or polysomes). Required for efficient processing of 16S rRNA. May interact with the 5'-terminal helix region of 16S rRNA.</text>
</comment>
<accession>A0A1G4YIR9</accession>
<dbReference type="AlphaFoldDB" id="A0A1G4YIR9"/>
<dbReference type="GO" id="GO:0043024">
    <property type="term" value="F:ribosomal small subunit binding"/>
    <property type="evidence" value="ECO:0007669"/>
    <property type="project" value="TreeGrafter"/>
</dbReference>
<dbReference type="InterPro" id="IPR000238">
    <property type="entry name" value="RbfA"/>
</dbReference>
<feature type="compositionally biased region" description="Basic and acidic residues" evidence="3">
    <location>
        <begin position="165"/>
        <end position="185"/>
    </location>
</feature>
<name>A0A1G4YIR9_9ACTN</name>
<reference evidence="5" key="1">
    <citation type="submission" date="2016-10" db="EMBL/GenBank/DDBJ databases">
        <authorList>
            <person name="Varghese N."/>
            <person name="Submissions S."/>
        </authorList>
    </citation>
    <scope>NUCLEOTIDE SEQUENCE [LARGE SCALE GENOMIC DNA]</scope>
    <source>
        <strain evidence="5">DSM 45722</strain>
    </source>
</reference>
<dbReference type="HAMAP" id="MF_00003">
    <property type="entry name" value="RbfA"/>
    <property type="match status" value="1"/>
</dbReference>
<evidence type="ECO:0000313" key="5">
    <source>
        <dbReference type="Proteomes" id="UP000198981"/>
    </source>
</evidence>
<dbReference type="InterPro" id="IPR020053">
    <property type="entry name" value="Ribosome-bd_factorA_CS"/>
</dbReference>
<comment type="similarity">
    <text evidence="2">Belongs to the RbfA family.</text>
</comment>
<dbReference type="STRING" id="1960309.SAMN03159343_2967"/>
<dbReference type="PANTHER" id="PTHR33515:SF1">
    <property type="entry name" value="RIBOSOME-BINDING FACTOR A, CHLOROPLASTIC-RELATED"/>
    <property type="match status" value="1"/>
</dbReference>
<feature type="region of interest" description="Disordered" evidence="3">
    <location>
        <begin position="125"/>
        <end position="185"/>
    </location>
</feature>
<comment type="subunit">
    <text evidence="2">Monomer. Binds 30S ribosomal subunits, but not 50S ribosomal subunits or 70S ribosomes.</text>
</comment>
<gene>
    <name evidence="2" type="primary">rbfA</name>
    <name evidence="4" type="ORF">SAMN03159343_2967</name>
</gene>
<keyword evidence="1 2" id="KW-0690">Ribosome biogenesis</keyword>
<dbReference type="Gene3D" id="3.30.300.20">
    <property type="match status" value="1"/>
</dbReference>
<evidence type="ECO:0000256" key="3">
    <source>
        <dbReference type="SAM" id="MobiDB-lite"/>
    </source>
</evidence>
<dbReference type="EMBL" id="FMUH01000004">
    <property type="protein sequence ID" value="SCX53376.1"/>
    <property type="molecule type" value="Genomic_DNA"/>
</dbReference>
<dbReference type="GO" id="GO:0005829">
    <property type="term" value="C:cytosol"/>
    <property type="evidence" value="ECO:0007669"/>
    <property type="project" value="TreeGrafter"/>
</dbReference>
<dbReference type="InterPro" id="IPR015946">
    <property type="entry name" value="KH_dom-like_a/b"/>
</dbReference>
<dbReference type="RefSeq" id="WP_092805553.1">
    <property type="nucleotide sequence ID" value="NZ_FMUH01000004.1"/>
</dbReference>
<comment type="subcellular location">
    <subcellularLocation>
        <location evidence="2">Cytoplasm</location>
    </subcellularLocation>
</comment>
<dbReference type="Pfam" id="PF02033">
    <property type="entry name" value="RBFA"/>
    <property type="match status" value="1"/>
</dbReference>
<dbReference type="OrthoDB" id="307788at2"/>
<organism evidence="4 5">
    <name type="scientific">Klenkia marina</name>
    <dbReference type="NCBI Taxonomy" id="1960309"/>
    <lineage>
        <taxon>Bacteria</taxon>
        <taxon>Bacillati</taxon>
        <taxon>Actinomycetota</taxon>
        <taxon>Actinomycetes</taxon>
        <taxon>Geodermatophilales</taxon>
        <taxon>Geodermatophilaceae</taxon>
        <taxon>Klenkia</taxon>
    </lineage>
</organism>
<keyword evidence="2" id="KW-0963">Cytoplasm</keyword>
<dbReference type="PANTHER" id="PTHR33515">
    <property type="entry name" value="RIBOSOME-BINDING FACTOR A, CHLOROPLASTIC-RELATED"/>
    <property type="match status" value="1"/>
</dbReference>
<dbReference type="NCBIfam" id="TIGR00082">
    <property type="entry name" value="rbfA"/>
    <property type="match status" value="1"/>
</dbReference>
<evidence type="ECO:0000256" key="2">
    <source>
        <dbReference type="HAMAP-Rule" id="MF_00003"/>
    </source>
</evidence>
<dbReference type="GO" id="GO:0030490">
    <property type="term" value="P:maturation of SSU-rRNA"/>
    <property type="evidence" value="ECO:0007669"/>
    <property type="project" value="UniProtKB-UniRule"/>
</dbReference>
<evidence type="ECO:0000313" key="4">
    <source>
        <dbReference type="EMBL" id="SCX53376.1"/>
    </source>
</evidence>